<gene>
    <name evidence="11" type="ORF">BDFB_012715</name>
</gene>
<comment type="similarity">
    <text evidence="1 7">Belongs to the AB hydrolase superfamily. Lipase family.</text>
</comment>
<accession>A0A482V853</accession>
<dbReference type="InterPro" id="IPR006693">
    <property type="entry name" value="AB_hydrolase_lipase"/>
</dbReference>
<evidence type="ECO:0000256" key="5">
    <source>
        <dbReference type="ARBA" id="ARBA00023098"/>
    </source>
</evidence>
<evidence type="ECO:0000256" key="6">
    <source>
        <dbReference type="ARBA" id="ARBA00023180"/>
    </source>
</evidence>
<feature type="active site" description="Charge relay system" evidence="8">
    <location>
        <position position="341"/>
    </location>
</feature>
<evidence type="ECO:0000256" key="3">
    <source>
        <dbReference type="ARBA" id="ARBA00022801"/>
    </source>
</evidence>
<keyword evidence="3 7" id="KW-0378">Hydrolase</keyword>
<feature type="active site" description="Nucleophile" evidence="8">
    <location>
        <position position="170"/>
    </location>
</feature>
<evidence type="ECO:0000256" key="4">
    <source>
        <dbReference type="ARBA" id="ARBA00022963"/>
    </source>
</evidence>
<organism evidence="11 12">
    <name type="scientific">Asbolus verrucosus</name>
    <name type="common">Desert ironclad beetle</name>
    <dbReference type="NCBI Taxonomy" id="1661398"/>
    <lineage>
        <taxon>Eukaryota</taxon>
        <taxon>Metazoa</taxon>
        <taxon>Ecdysozoa</taxon>
        <taxon>Arthropoda</taxon>
        <taxon>Hexapoda</taxon>
        <taxon>Insecta</taxon>
        <taxon>Pterygota</taxon>
        <taxon>Neoptera</taxon>
        <taxon>Endopterygota</taxon>
        <taxon>Coleoptera</taxon>
        <taxon>Polyphaga</taxon>
        <taxon>Cucujiformia</taxon>
        <taxon>Tenebrionidae</taxon>
        <taxon>Pimeliinae</taxon>
        <taxon>Asbolus</taxon>
    </lineage>
</organism>
<evidence type="ECO:0000256" key="1">
    <source>
        <dbReference type="ARBA" id="ARBA00010701"/>
    </source>
</evidence>
<keyword evidence="4 7" id="KW-0442">Lipid degradation</keyword>
<dbReference type="AlphaFoldDB" id="A0A482V853"/>
<keyword evidence="2 9" id="KW-0732">Signal</keyword>
<proteinExistence type="inferred from homology"/>
<feature type="signal peptide" evidence="9">
    <location>
        <begin position="1"/>
        <end position="18"/>
    </location>
</feature>
<dbReference type="InterPro" id="IPR029058">
    <property type="entry name" value="AB_hydrolase_fold"/>
</dbReference>
<evidence type="ECO:0000256" key="2">
    <source>
        <dbReference type="ARBA" id="ARBA00022729"/>
    </source>
</evidence>
<dbReference type="Gene3D" id="3.40.50.1820">
    <property type="entry name" value="alpha/beta hydrolase"/>
    <property type="match status" value="1"/>
</dbReference>
<evidence type="ECO:0000313" key="11">
    <source>
        <dbReference type="EMBL" id="RZB39374.1"/>
    </source>
</evidence>
<comment type="caution">
    <text evidence="11">The sequence shown here is derived from an EMBL/GenBank/DDBJ whole genome shotgun (WGS) entry which is preliminary data.</text>
</comment>
<dbReference type="EMBL" id="QDEB01128806">
    <property type="protein sequence ID" value="RZB39374.1"/>
    <property type="molecule type" value="Genomic_DNA"/>
</dbReference>
<dbReference type="PANTHER" id="PTHR11005">
    <property type="entry name" value="LYSOSOMAL ACID LIPASE-RELATED"/>
    <property type="match status" value="1"/>
</dbReference>
<feature type="domain" description="Partial AB-hydrolase lipase" evidence="10">
    <location>
        <begin position="33"/>
        <end position="92"/>
    </location>
</feature>
<evidence type="ECO:0000256" key="7">
    <source>
        <dbReference type="PIRNR" id="PIRNR000862"/>
    </source>
</evidence>
<keyword evidence="5" id="KW-0443">Lipid metabolism</keyword>
<dbReference type="FunFam" id="3.40.50.1820:FF:000057">
    <property type="entry name" value="Lipase"/>
    <property type="match status" value="1"/>
</dbReference>
<feature type="chain" id="PRO_5019757297" description="Lipase" evidence="9">
    <location>
        <begin position="19"/>
        <end position="396"/>
    </location>
</feature>
<dbReference type="SUPFAM" id="SSF53474">
    <property type="entry name" value="alpha/beta-Hydrolases"/>
    <property type="match status" value="1"/>
</dbReference>
<dbReference type="GO" id="GO:0016042">
    <property type="term" value="P:lipid catabolic process"/>
    <property type="evidence" value="ECO:0007669"/>
    <property type="project" value="UniProtKB-KW"/>
</dbReference>
<dbReference type="Proteomes" id="UP000292052">
    <property type="component" value="Unassembled WGS sequence"/>
</dbReference>
<dbReference type="Pfam" id="PF04083">
    <property type="entry name" value="Abhydro_lipase"/>
    <property type="match status" value="1"/>
</dbReference>
<dbReference type="InterPro" id="IPR025483">
    <property type="entry name" value="Lipase_euk"/>
</dbReference>
<sequence>MATRVVILILGVICGISSSVIPFDDSDVGLNTVEIIENHGYVCENHYITTEDGYILTYQRIPHGKNDDGSGKKPAILLMHGLASSSADYVNMGPNRSISYILADIGYDVWIGNSRGNAWSRNHTTLDVVTDNEQFYDFSWHQIGYYDLPAAVDYILSVNGGDGLQYVGHSQGCTSFLVFASTRPEYNDKIKLASLMGPASIMEYHPNEILQVISNYIYDIEKLLKKYKIFELPLIEKLREIALSVCTNPENWDLCGVLFDFVGHDEAQFDTSLLPVLFTNLPSNFGFKQVLHYGQQIKNGGFSQYDFGREKNMEIYGAEKPPAYDLTKITAPVAVYYGKNDGLVNYMDVKTVISMLSNVANDYLIPHEAFNHIDFITATDVVDLLYVEMIQVMQKY</sequence>
<keyword evidence="12" id="KW-1185">Reference proteome</keyword>
<reference evidence="11 12" key="1">
    <citation type="submission" date="2017-03" db="EMBL/GenBank/DDBJ databases">
        <title>Genome of the blue death feigning beetle - Asbolus verrucosus.</title>
        <authorList>
            <person name="Rider S.D."/>
        </authorList>
    </citation>
    <scope>NUCLEOTIDE SEQUENCE [LARGE SCALE GENOMIC DNA]</scope>
    <source>
        <strain evidence="11">Butters</strain>
        <tissue evidence="11">Head and leg muscle</tissue>
    </source>
</reference>
<evidence type="ECO:0000313" key="12">
    <source>
        <dbReference type="Proteomes" id="UP000292052"/>
    </source>
</evidence>
<dbReference type="STRING" id="1661398.A0A482V853"/>
<evidence type="ECO:0000256" key="9">
    <source>
        <dbReference type="SAM" id="SignalP"/>
    </source>
</evidence>
<name>A0A482V853_ASBVE</name>
<feature type="active site" description="Charge relay system" evidence="8">
    <location>
        <position position="372"/>
    </location>
</feature>
<dbReference type="OrthoDB" id="9974421at2759"/>
<evidence type="ECO:0000259" key="10">
    <source>
        <dbReference type="Pfam" id="PF04083"/>
    </source>
</evidence>
<dbReference type="PIRSF" id="PIRSF000862">
    <property type="entry name" value="Steryl_ester_lip"/>
    <property type="match status" value="1"/>
</dbReference>
<evidence type="ECO:0000256" key="8">
    <source>
        <dbReference type="PIRSR" id="PIRSR000862-1"/>
    </source>
</evidence>
<protein>
    <recommendedName>
        <fullName evidence="7">Lipase</fullName>
    </recommendedName>
</protein>
<keyword evidence="6" id="KW-0325">Glycoprotein</keyword>
<dbReference type="GO" id="GO:0016788">
    <property type="term" value="F:hydrolase activity, acting on ester bonds"/>
    <property type="evidence" value="ECO:0007669"/>
    <property type="project" value="InterPro"/>
</dbReference>